<reference evidence="1" key="1">
    <citation type="journal article" date="2015" name="Front. Microbiol.">
        <title>Combining genomic sequencing methods to explore viral diversity and reveal potential virus-host interactions.</title>
        <authorList>
            <person name="Chow C.E."/>
            <person name="Winget D.M."/>
            <person name="White R.A.III."/>
            <person name="Hallam S.J."/>
            <person name="Suttle C.A."/>
        </authorList>
    </citation>
    <scope>NUCLEOTIDE SEQUENCE</scope>
    <source>
        <strain evidence="1">Anoxic2_3</strain>
    </source>
</reference>
<dbReference type="EMBL" id="KR029587">
    <property type="protein sequence ID" value="AKH46932.1"/>
    <property type="molecule type" value="Genomic_DNA"/>
</dbReference>
<protein>
    <submittedName>
        <fullName evidence="1">Uncharacterized protein</fullName>
    </submittedName>
</protein>
<reference evidence="1" key="2">
    <citation type="submission" date="2015-03" db="EMBL/GenBank/DDBJ databases">
        <authorList>
            <person name="Chow C.-E.T."/>
            <person name="Winget D.M."/>
            <person name="White R.A.III."/>
            <person name="Hallam S.J."/>
            <person name="Suttle C.A."/>
        </authorList>
    </citation>
    <scope>NUCLEOTIDE SEQUENCE</scope>
    <source>
        <strain evidence="1">Anoxic2_3</strain>
    </source>
</reference>
<sequence length="61" mass="6911">MRCNAHSDALCAALVLERRKKNTPAARKVLNDMRRWPLHDLTLIVRGRNTSKGLGRSITLD</sequence>
<evidence type="ECO:0000313" key="1">
    <source>
        <dbReference type="EMBL" id="AKH46932.1"/>
    </source>
</evidence>
<organism evidence="1">
    <name type="scientific">uncultured marine virus</name>
    <dbReference type="NCBI Taxonomy" id="186617"/>
    <lineage>
        <taxon>Viruses</taxon>
        <taxon>environmental samples</taxon>
    </lineage>
</organism>
<accession>A0A0F7L600</accession>
<name>A0A0F7L600_9VIRU</name>
<proteinExistence type="predicted"/>